<keyword evidence="1" id="KW-0328">Glycosyltransferase</keyword>
<keyword evidence="1" id="KW-0808">Transferase</keyword>
<dbReference type="EMBL" id="JAOL01000114">
    <property type="protein sequence ID" value="EUA89921.1"/>
    <property type="molecule type" value="Genomic_DNA"/>
</dbReference>
<evidence type="ECO:0000313" key="2">
    <source>
        <dbReference type="Proteomes" id="UP000020681"/>
    </source>
</evidence>
<dbReference type="Proteomes" id="UP000020681">
    <property type="component" value="Unassembled WGS sequence"/>
</dbReference>
<organism evidence="1 2">
    <name type="scientific">Mycobacterium ulcerans str. Harvey</name>
    <dbReference type="NCBI Taxonomy" id="1299332"/>
    <lineage>
        <taxon>Bacteria</taxon>
        <taxon>Bacillati</taxon>
        <taxon>Actinomycetota</taxon>
        <taxon>Actinomycetes</taxon>
        <taxon>Mycobacteriales</taxon>
        <taxon>Mycobacteriaceae</taxon>
        <taxon>Mycobacterium</taxon>
        <taxon>Mycobacterium ulcerans group</taxon>
    </lineage>
</organism>
<protein>
    <submittedName>
        <fullName evidence="1">ApolipoN-acyltransferase domain protein</fullName>
        <ecNumber evidence="1">2.4.1.83</ecNumber>
    </submittedName>
</protein>
<proteinExistence type="predicted"/>
<keyword evidence="2" id="KW-1185">Reference proteome</keyword>
<accession>A0ABP3AK07</accession>
<evidence type="ECO:0000313" key="1">
    <source>
        <dbReference type="EMBL" id="EUA89921.1"/>
    </source>
</evidence>
<dbReference type="GO" id="GO:0004582">
    <property type="term" value="F:dolichyl-phosphate beta-D-mannosyltransferase activity"/>
    <property type="evidence" value="ECO:0007669"/>
    <property type="project" value="UniProtKB-EC"/>
</dbReference>
<dbReference type="EC" id="2.4.1.83" evidence="1"/>
<comment type="caution">
    <text evidence="1">The sequence shown here is derived from an EMBL/GenBank/DDBJ whole genome shotgun (WGS) entry which is preliminary data.</text>
</comment>
<reference evidence="1 2" key="1">
    <citation type="submission" date="2014-01" db="EMBL/GenBank/DDBJ databases">
        <authorList>
            <person name="Dobos K."/>
            <person name="Lenaerts A."/>
            <person name="Ordway D."/>
            <person name="DeGroote M.A."/>
            <person name="Parker T."/>
            <person name="Sizemore C."/>
            <person name="Tallon L.J."/>
            <person name="Sadzewicz L.K."/>
            <person name="Sengamalay N."/>
            <person name="Fraser C.M."/>
            <person name="Hine E."/>
            <person name="Shefchek K.A."/>
            <person name="Das S.P."/>
            <person name="Tettelin H."/>
        </authorList>
    </citation>
    <scope>NUCLEOTIDE SEQUENCE [LARGE SCALE GENOMIC DNA]</scope>
    <source>
        <strain evidence="1 2">Harvey</strain>
    </source>
</reference>
<gene>
    <name evidence="1" type="ORF">I551_3571</name>
</gene>
<name>A0ABP3AK07_MYCUL</name>
<sequence length="39" mass="4436">MLDPLIFDTPISRSVKVMGTSTTTNPLFTLRQVISIWKQ</sequence>